<proteinExistence type="predicted"/>
<dbReference type="OrthoDB" id="5418055at2759"/>
<dbReference type="AlphaFoldDB" id="A0A397UCK6"/>
<comment type="caution">
    <text evidence="2">The sequence shown here is derived from an EMBL/GenBank/DDBJ whole genome shotgun (WGS) entry which is preliminary data.</text>
</comment>
<dbReference type="Proteomes" id="UP000266673">
    <property type="component" value="Unassembled WGS sequence"/>
</dbReference>
<gene>
    <name evidence="2" type="ORF">C2G38_2213005</name>
</gene>
<protein>
    <submittedName>
        <fullName evidence="2">Uncharacterized protein</fullName>
    </submittedName>
</protein>
<accession>A0A397UCK6</accession>
<feature type="region of interest" description="Disordered" evidence="1">
    <location>
        <begin position="25"/>
        <end position="60"/>
    </location>
</feature>
<keyword evidence="3" id="KW-1185">Reference proteome</keyword>
<sequence length="60" mass="6465">MNSHYTVHVKSLGVKIIDNMAQNRLNEPDLGSNEPDLGSIEPDLGSFEPDLGSNEPDLGS</sequence>
<dbReference type="EMBL" id="QKWP01001579">
    <property type="protein sequence ID" value="RIB07934.1"/>
    <property type="molecule type" value="Genomic_DNA"/>
</dbReference>
<reference evidence="2 3" key="1">
    <citation type="submission" date="2018-06" db="EMBL/GenBank/DDBJ databases">
        <title>Comparative genomics reveals the genomic features of Rhizophagus irregularis, R. cerebriforme, R. diaphanum and Gigaspora rosea, and their symbiotic lifestyle signature.</title>
        <authorList>
            <person name="Morin E."/>
            <person name="San Clemente H."/>
            <person name="Chen E.C.H."/>
            <person name="De La Providencia I."/>
            <person name="Hainaut M."/>
            <person name="Kuo A."/>
            <person name="Kohler A."/>
            <person name="Murat C."/>
            <person name="Tang N."/>
            <person name="Roy S."/>
            <person name="Loubradou J."/>
            <person name="Henrissat B."/>
            <person name="Grigoriev I.V."/>
            <person name="Corradi N."/>
            <person name="Roux C."/>
            <person name="Martin F.M."/>
        </authorList>
    </citation>
    <scope>NUCLEOTIDE SEQUENCE [LARGE SCALE GENOMIC DNA]</scope>
    <source>
        <strain evidence="2 3">DAOM 194757</strain>
    </source>
</reference>
<evidence type="ECO:0000313" key="2">
    <source>
        <dbReference type="EMBL" id="RIB07934.1"/>
    </source>
</evidence>
<name>A0A397UCK6_9GLOM</name>
<organism evidence="2 3">
    <name type="scientific">Gigaspora rosea</name>
    <dbReference type="NCBI Taxonomy" id="44941"/>
    <lineage>
        <taxon>Eukaryota</taxon>
        <taxon>Fungi</taxon>
        <taxon>Fungi incertae sedis</taxon>
        <taxon>Mucoromycota</taxon>
        <taxon>Glomeromycotina</taxon>
        <taxon>Glomeromycetes</taxon>
        <taxon>Diversisporales</taxon>
        <taxon>Gigasporaceae</taxon>
        <taxon>Gigaspora</taxon>
    </lineage>
</organism>
<evidence type="ECO:0000256" key="1">
    <source>
        <dbReference type="SAM" id="MobiDB-lite"/>
    </source>
</evidence>
<evidence type="ECO:0000313" key="3">
    <source>
        <dbReference type="Proteomes" id="UP000266673"/>
    </source>
</evidence>